<accession>A0A0G0EPQ1</accession>
<organism evidence="2 3">
    <name type="scientific">candidate division CPR3 bacterium GW2011_GWF2_35_18</name>
    <dbReference type="NCBI Taxonomy" id="1618350"/>
    <lineage>
        <taxon>Bacteria</taxon>
        <taxon>Bacteria division CPR3</taxon>
    </lineage>
</organism>
<dbReference type="STRING" id="1618350.UR67_C0008G0033"/>
<dbReference type="Proteomes" id="UP000034581">
    <property type="component" value="Unassembled WGS sequence"/>
</dbReference>
<comment type="caution">
    <text evidence="2">The sequence shown here is derived from an EMBL/GenBank/DDBJ whole genome shotgun (WGS) entry which is preliminary data.</text>
</comment>
<feature type="transmembrane region" description="Helical" evidence="1">
    <location>
        <begin position="6"/>
        <end position="31"/>
    </location>
</feature>
<name>A0A0G0EPQ1_UNCC3</name>
<evidence type="ECO:0000256" key="1">
    <source>
        <dbReference type="SAM" id="Phobius"/>
    </source>
</evidence>
<keyword evidence="1" id="KW-0812">Transmembrane</keyword>
<proteinExistence type="predicted"/>
<evidence type="ECO:0000313" key="2">
    <source>
        <dbReference type="EMBL" id="KKP69277.1"/>
    </source>
</evidence>
<protein>
    <recommendedName>
        <fullName evidence="4">DUF948 domain-containing protein</fullName>
    </recommendedName>
</protein>
<keyword evidence="1" id="KW-1133">Transmembrane helix</keyword>
<sequence length="122" mass="13968">MSSLTEILLIIVVTTLTLTLTIIGVQLFLILRDVRERIIKLDPILDNVVVEQEHLNEILVSAKDSSKRINETTSYLSDEVIHPIGNILSAVKGISQLIEPFRARRQTRRDSLEEDYDEDERI</sequence>
<keyword evidence="1" id="KW-0472">Membrane</keyword>
<evidence type="ECO:0008006" key="4">
    <source>
        <dbReference type="Google" id="ProtNLM"/>
    </source>
</evidence>
<dbReference type="EMBL" id="LBQB01000008">
    <property type="protein sequence ID" value="KKP69277.1"/>
    <property type="molecule type" value="Genomic_DNA"/>
</dbReference>
<dbReference type="AlphaFoldDB" id="A0A0G0EPQ1"/>
<evidence type="ECO:0000313" key="3">
    <source>
        <dbReference type="Proteomes" id="UP000034581"/>
    </source>
</evidence>
<gene>
    <name evidence="2" type="ORF">UR67_C0008G0033</name>
</gene>
<reference evidence="2 3" key="1">
    <citation type="journal article" date="2015" name="Nature">
        <title>rRNA introns, odd ribosomes, and small enigmatic genomes across a large radiation of phyla.</title>
        <authorList>
            <person name="Brown C.T."/>
            <person name="Hug L.A."/>
            <person name="Thomas B.C."/>
            <person name="Sharon I."/>
            <person name="Castelle C.J."/>
            <person name="Singh A."/>
            <person name="Wilkins M.J."/>
            <person name="Williams K.H."/>
            <person name="Banfield J.F."/>
        </authorList>
    </citation>
    <scope>NUCLEOTIDE SEQUENCE [LARGE SCALE GENOMIC DNA]</scope>
</reference>